<dbReference type="Pfam" id="PF07152">
    <property type="entry name" value="YaeQ"/>
    <property type="match status" value="1"/>
</dbReference>
<keyword evidence="2" id="KW-1185">Reference proteome</keyword>
<dbReference type="AlphaFoldDB" id="A0A094LAP4"/>
<gene>
    <name evidence="1" type="ORF">IDSA_04335</name>
</gene>
<dbReference type="InterPro" id="IPR011335">
    <property type="entry name" value="Restrct_endonuc-II-like"/>
</dbReference>
<evidence type="ECO:0000313" key="2">
    <source>
        <dbReference type="Proteomes" id="UP000054363"/>
    </source>
</evidence>
<dbReference type="OrthoDB" id="5293309at2"/>
<accession>A0A094LAP4</accession>
<evidence type="ECO:0000313" key="1">
    <source>
        <dbReference type="EMBL" id="KFZ31913.1"/>
    </source>
</evidence>
<proteinExistence type="predicted"/>
<dbReference type="EMBL" id="JPER01000001">
    <property type="protein sequence ID" value="KFZ31913.1"/>
    <property type="molecule type" value="Genomic_DNA"/>
</dbReference>
<dbReference type="Proteomes" id="UP000054363">
    <property type="component" value="Unassembled WGS sequence"/>
</dbReference>
<dbReference type="SMART" id="SM01322">
    <property type="entry name" value="YaeQ"/>
    <property type="match status" value="1"/>
</dbReference>
<dbReference type="InterPro" id="IPR009822">
    <property type="entry name" value="YaeQ"/>
</dbReference>
<comment type="caution">
    <text evidence="1">The sequence shown here is derived from an EMBL/GenBank/DDBJ whole genome shotgun (WGS) entry which is preliminary data.</text>
</comment>
<organism evidence="1 2">
    <name type="scientific">Pseudidiomarina salinarum</name>
    <dbReference type="NCBI Taxonomy" id="435908"/>
    <lineage>
        <taxon>Bacteria</taxon>
        <taxon>Pseudomonadati</taxon>
        <taxon>Pseudomonadota</taxon>
        <taxon>Gammaproteobacteria</taxon>
        <taxon>Alteromonadales</taxon>
        <taxon>Idiomarinaceae</taxon>
        <taxon>Pseudidiomarina</taxon>
    </lineage>
</organism>
<name>A0A094LAP4_9GAMM</name>
<sequence>MALKSTVFKVEAQIADMDRNYYQDHQLTVAQHPSETDERLMVRLLAFAINSSPTLAFTKGLSSDEDEPELWDRDYSGVINRWIEFGQVDEKWLRKASGRARQVQLVCYGGRSVPVWWQQNQQNLARYKNLQVIEIPEPSVKAMGKLINRAMTLQYTINEGQIWVSDGIDSVLIEPVILKDYS</sequence>
<dbReference type="SUPFAM" id="SSF52980">
    <property type="entry name" value="Restriction endonuclease-like"/>
    <property type="match status" value="1"/>
</dbReference>
<dbReference type="Gene3D" id="3.10.640.10">
    <property type="entry name" value="Restriction endonuclease-like alpha-beta roll domain"/>
    <property type="match status" value="1"/>
</dbReference>
<dbReference type="CDD" id="cd22368">
    <property type="entry name" value="YaeQ-like"/>
    <property type="match status" value="1"/>
</dbReference>
<dbReference type="eggNOG" id="COG4681">
    <property type="taxonomic scope" value="Bacteria"/>
</dbReference>
<dbReference type="PANTHER" id="PTHR38784:SF1">
    <property type="entry name" value="SUCROSE PHOSPHORYLASE"/>
    <property type="match status" value="1"/>
</dbReference>
<dbReference type="PIRSF" id="PIRSF011484">
    <property type="entry name" value="YaeQ"/>
    <property type="match status" value="1"/>
</dbReference>
<dbReference type="PANTHER" id="PTHR38784">
    <property type="entry name" value="SUCROSE PHOSPHORYLASE"/>
    <property type="match status" value="1"/>
</dbReference>
<dbReference type="RefSeq" id="WP_034774471.1">
    <property type="nucleotide sequence ID" value="NZ_JPER01000001.1"/>
</dbReference>
<reference evidence="1 2" key="1">
    <citation type="submission" date="2014-06" db="EMBL/GenBank/DDBJ databases">
        <title>The draft genome sequence of Idiomarina salinarum ISL-52.</title>
        <authorList>
            <person name="Du J."/>
            <person name="Shao Z."/>
        </authorList>
    </citation>
    <scope>NUCLEOTIDE SEQUENCE [LARGE SCALE GENOMIC DNA]</scope>
    <source>
        <strain evidence="1 2">ISL-52</strain>
    </source>
</reference>
<dbReference type="STRING" id="435908.IDSA_04335"/>
<protein>
    <recommendedName>
        <fullName evidence="3">YaeQ family protein</fullName>
    </recommendedName>
</protein>
<evidence type="ECO:0008006" key="3">
    <source>
        <dbReference type="Google" id="ProtNLM"/>
    </source>
</evidence>
<dbReference type="InterPro" id="IPR038590">
    <property type="entry name" value="YaeQ_sf"/>
</dbReference>